<feature type="active site" evidence="8">
    <location>
        <position position="350"/>
    </location>
</feature>
<comment type="pathway">
    <text evidence="1 8">Amino-acid biosynthesis; L-arginine biosynthesis; carbamoyl phosphate from bicarbonate: step 1/1.</text>
</comment>
<feature type="binding site" evidence="8">
    <location>
        <position position="49"/>
    </location>
    <ligand>
        <name>L-glutamine</name>
        <dbReference type="ChEBI" id="CHEBI:58359"/>
    </ligand>
</feature>
<keyword evidence="4 8" id="KW-0547">Nucleotide-binding</keyword>
<dbReference type="NCBIfam" id="TIGR01368">
    <property type="entry name" value="CPSaseIIsmall"/>
    <property type="match status" value="1"/>
</dbReference>
<evidence type="ECO:0000256" key="1">
    <source>
        <dbReference type="ARBA" id="ARBA00005077"/>
    </source>
</evidence>
<sequence>MLNRAKGVLVLEDGTVFYGRSFGASKRVLGEVVFSTSMVGYPESLTDPSYNGQILTLTYPIVGNYGVPACSAGQIPDCFESDGIKAEGLIIHDLCDEPSHWTSGRTLDEWLKDEGIPGIYGIDTRKLTKRLRERGVMKGAIQTLAEGEEPDIEGIFAELAKFDIETKNLVEEVSVKRALVYEGPGPTVVLIDCGVKLNIVRNLLRRGVRLVRVPFNTGLEEVLSYDPDGVFLSNGPGNPKVCAETIKCARGLLETDLPVMGICLGNQILALASGGETYKLKYGHRAQNQPVIDLKTGKGYITTQNHGYAVDEESIARTPFKTCFINANDRTVEGIYHPEKEVFAVQWHPEASPGPYDTEFLFDKFIEAVRVYRSA</sequence>
<protein>
    <recommendedName>
        <fullName evidence="8">Carbamoyl phosphate synthase small chain</fullName>
        <ecNumber evidence="8">6.3.5.5</ecNumber>
    </recommendedName>
    <alternativeName>
        <fullName evidence="8">Carbamoyl phosphate synthetase glutamine chain</fullName>
    </alternativeName>
</protein>
<dbReference type="CDD" id="cd01744">
    <property type="entry name" value="GATase1_CPSase"/>
    <property type="match status" value="1"/>
</dbReference>
<feature type="binding site" evidence="8">
    <location>
        <position position="307"/>
    </location>
    <ligand>
        <name>L-glutamine</name>
        <dbReference type="ChEBI" id="CHEBI:58359"/>
    </ligand>
</feature>
<dbReference type="GO" id="GO:0006207">
    <property type="term" value="P:'de novo' pyrimidine nucleobase biosynthetic process"/>
    <property type="evidence" value="ECO:0007669"/>
    <property type="project" value="InterPro"/>
</dbReference>
<evidence type="ECO:0000256" key="2">
    <source>
        <dbReference type="ARBA" id="ARBA00007800"/>
    </source>
</evidence>
<dbReference type="PANTHER" id="PTHR43418">
    <property type="entry name" value="MULTIFUNCTIONAL TRYPTOPHAN BIOSYNTHESIS PROTEIN-RELATED"/>
    <property type="match status" value="1"/>
</dbReference>
<keyword evidence="8" id="KW-0028">Amino-acid biosynthesis</keyword>
<dbReference type="FunFam" id="3.50.30.20:FF:000002">
    <property type="entry name" value="Carbamoyl-phosphate synthase 1, mitochondrial"/>
    <property type="match status" value="1"/>
</dbReference>
<dbReference type="UniPathway" id="UPA00068">
    <property type="reaction ID" value="UER00171"/>
</dbReference>
<evidence type="ECO:0000256" key="8">
    <source>
        <dbReference type="HAMAP-Rule" id="MF_01209"/>
    </source>
</evidence>
<comment type="pathway">
    <text evidence="8">Pyrimidine metabolism; UMP biosynthesis via de novo pathway; (S)-dihydroorotate from bicarbonate: step 1/3.</text>
</comment>
<dbReference type="InterPro" id="IPR017926">
    <property type="entry name" value="GATASE"/>
</dbReference>
<keyword evidence="8" id="KW-0055">Arginine biosynthesis</keyword>
<dbReference type="GO" id="GO:0006541">
    <property type="term" value="P:glutamine metabolic process"/>
    <property type="evidence" value="ECO:0007669"/>
    <property type="project" value="InterPro"/>
</dbReference>
<gene>
    <name evidence="8" type="primary">carA</name>
    <name evidence="10" type="ORF">Metus_1392</name>
</gene>
<dbReference type="InterPro" id="IPR029062">
    <property type="entry name" value="Class_I_gatase-like"/>
</dbReference>
<evidence type="ECO:0000256" key="6">
    <source>
        <dbReference type="ARBA" id="ARBA00022962"/>
    </source>
</evidence>
<dbReference type="UniPathway" id="UPA00070">
    <property type="reaction ID" value="UER00115"/>
</dbReference>
<dbReference type="GO" id="GO:0004359">
    <property type="term" value="F:glutaminase activity"/>
    <property type="evidence" value="ECO:0007669"/>
    <property type="project" value="RHEA"/>
</dbReference>
<comment type="function">
    <text evidence="8">Small subunit of the glutamine-dependent carbamoyl phosphate synthetase (CPSase). CPSase catalyzes the formation of carbamoyl phosphate from the ammonia moiety of glutamine, carbonate, and phosphate donated by ATP, constituting the first step of 2 biosynthetic pathways, one leading to arginine and/or urea and the other to pyrimidine nucleotides. The small subunit (glutamine amidotransferase) binds and cleaves glutamine to supply the large subunit with the substrate ammonia.</text>
</comment>
<dbReference type="PRINTS" id="PR00096">
    <property type="entry name" value="GATASE"/>
</dbReference>
<keyword evidence="8" id="KW-0665">Pyrimidine biosynthesis</keyword>
<dbReference type="Gene3D" id="3.40.50.880">
    <property type="match status" value="1"/>
</dbReference>
<feature type="binding site" evidence="8">
    <location>
        <position position="235"/>
    </location>
    <ligand>
        <name>L-glutamine</name>
        <dbReference type="ChEBI" id="CHEBI:58359"/>
    </ligand>
</feature>
<dbReference type="PROSITE" id="PS51273">
    <property type="entry name" value="GATASE_TYPE_1"/>
    <property type="match status" value="1"/>
</dbReference>
<dbReference type="SMART" id="SM01097">
    <property type="entry name" value="CPSase_sm_chain"/>
    <property type="match status" value="1"/>
</dbReference>
<evidence type="ECO:0000259" key="9">
    <source>
        <dbReference type="SMART" id="SM01097"/>
    </source>
</evidence>
<feature type="region of interest" description="CPSase" evidence="8">
    <location>
        <begin position="1"/>
        <end position="186"/>
    </location>
</feature>
<dbReference type="AlphaFoldDB" id="A0A3S3VFG4"/>
<evidence type="ECO:0000313" key="10">
    <source>
        <dbReference type="EMBL" id="RWX73418.1"/>
    </source>
</evidence>
<dbReference type="SUPFAM" id="SSF52317">
    <property type="entry name" value="Class I glutamine amidotransferase-like"/>
    <property type="match status" value="1"/>
</dbReference>
<feature type="binding site" evidence="8">
    <location>
        <position position="267"/>
    </location>
    <ligand>
        <name>L-glutamine</name>
        <dbReference type="ChEBI" id="CHEBI:58359"/>
    </ligand>
</feature>
<dbReference type="GO" id="GO:0005524">
    <property type="term" value="F:ATP binding"/>
    <property type="evidence" value="ECO:0007669"/>
    <property type="project" value="UniProtKB-UniRule"/>
</dbReference>
<comment type="catalytic activity">
    <reaction evidence="7 8">
        <text>hydrogencarbonate + L-glutamine + 2 ATP + H2O = carbamoyl phosphate + L-glutamate + 2 ADP + phosphate + 2 H(+)</text>
        <dbReference type="Rhea" id="RHEA:18633"/>
        <dbReference type="ChEBI" id="CHEBI:15377"/>
        <dbReference type="ChEBI" id="CHEBI:15378"/>
        <dbReference type="ChEBI" id="CHEBI:17544"/>
        <dbReference type="ChEBI" id="CHEBI:29985"/>
        <dbReference type="ChEBI" id="CHEBI:30616"/>
        <dbReference type="ChEBI" id="CHEBI:43474"/>
        <dbReference type="ChEBI" id="CHEBI:58228"/>
        <dbReference type="ChEBI" id="CHEBI:58359"/>
        <dbReference type="ChEBI" id="CHEBI:456216"/>
        <dbReference type="EC" id="6.3.5.5"/>
    </reaction>
</comment>
<comment type="subunit">
    <text evidence="8">Composed of two chains; the small (or glutamine) chain promotes the hydrolysis of glutamine to ammonia, which is used by the large (or ammonia) chain to synthesize carbamoyl phosphate. Tetramer of heterodimers (alpha,beta)4.</text>
</comment>
<reference evidence="10 11" key="1">
    <citation type="submission" date="2018-12" db="EMBL/GenBank/DDBJ databases">
        <title>The complete genome of the methanogenic archaea of the candidate phylum Verstraetearchaeota, obtained from the metagenome of underground thermal water.</title>
        <authorList>
            <person name="Kadnikov V.V."/>
            <person name="Mardanov A.V."/>
            <person name="Beletsky A.V."/>
            <person name="Karnachuk O.V."/>
            <person name="Ravin N.V."/>
        </authorList>
    </citation>
    <scope>NUCLEOTIDE SEQUENCE [LARGE SCALE GENOMIC DNA]</scope>
    <source>
        <strain evidence="10">Ch88</strain>
    </source>
</reference>
<dbReference type="Pfam" id="PF00117">
    <property type="entry name" value="GATase"/>
    <property type="match status" value="1"/>
</dbReference>
<evidence type="ECO:0000256" key="3">
    <source>
        <dbReference type="ARBA" id="ARBA00022598"/>
    </source>
</evidence>
<comment type="similarity">
    <text evidence="2 8">Belongs to the CarA family.</text>
</comment>
<dbReference type="InterPro" id="IPR036480">
    <property type="entry name" value="CarbP_synth_ssu_N_sf"/>
</dbReference>
<dbReference type="Gene3D" id="3.50.30.20">
    <property type="entry name" value="Carbamoyl-phosphate synthase small subunit, N-terminal domain"/>
    <property type="match status" value="1"/>
</dbReference>
<dbReference type="NCBIfam" id="NF009475">
    <property type="entry name" value="PRK12838.1"/>
    <property type="match status" value="1"/>
</dbReference>
<dbReference type="PRINTS" id="PR00097">
    <property type="entry name" value="ANTSNTHASEII"/>
</dbReference>
<feature type="binding site" evidence="8">
    <location>
        <position position="264"/>
    </location>
    <ligand>
        <name>L-glutamine</name>
        <dbReference type="ChEBI" id="CHEBI:58359"/>
    </ligand>
</feature>
<evidence type="ECO:0000256" key="7">
    <source>
        <dbReference type="ARBA" id="ARBA00048816"/>
    </source>
</evidence>
<accession>A0A3S3VFG4</accession>
<feature type="binding site" evidence="8">
    <location>
        <position position="308"/>
    </location>
    <ligand>
        <name>L-glutamine</name>
        <dbReference type="ChEBI" id="CHEBI:58359"/>
    </ligand>
</feature>
<feature type="domain" description="Carbamoyl-phosphate synthase small subunit N-terminal" evidence="9">
    <location>
        <begin position="5"/>
        <end position="142"/>
    </location>
</feature>
<dbReference type="InterPro" id="IPR050472">
    <property type="entry name" value="Anth_synth/Amidotransfase"/>
</dbReference>
<dbReference type="InterPro" id="IPR035686">
    <property type="entry name" value="CPSase_GATase1"/>
</dbReference>
<feature type="binding site" evidence="8">
    <location>
        <position position="305"/>
    </location>
    <ligand>
        <name>L-glutamine</name>
        <dbReference type="ChEBI" id="CHEBI:58359"/>
    </ligand>
</feature>
<dbReference type="PRINTS" id="PR00099">
    <property type="entry name" value="CPSGATASE"/>
</dbReference>
<dbReference type="Pfam" id="PF00988">
    <property type="entry name" value="CPSase_sm_chain"/>
    <property type="match status" value="1"/>
</dbReference>
<dbReference type="InterPro" id="IPR002474">
    <property type="entry name" value="CarbamoylP_synth_ssu_N"/>
</dbReference>
<proteinExistence type="inferred from homology"/>
<feature type="active site" description="Nucleophile" evidence="8">
    <location>
        <position position="263"/>
    </location>
</feature>
<dbReference type="SUPFAM" id="SSF52021">
    <property type="entry name" value="Carbamoyl phosphate synthetase, small subunit N-terminal domain"/>
    <property type="match status" value="1"/>
</dbReference>
<keyword evidence="6 8" id="KW-0315">Glutamine amidotransferase</keyword>
<organism evidence="10 11">
    <name type="scientific">Methanosuratincola subterraneus</name>
    <dbReference type="NCBI Taxonomy" id="2593994"/>
    <lineage>
        <taxon>Archaea</taxon>
        <taxon>Thermoproteota</taxon>
        <taxon>Methanosuratincolia</taxon>
        <taxon>Candidatus Methanomethylicales</taxon>
        <taxon>Candidatus Methanomethylicaceae</taxon>
        <taxon>Candidatus Methanosuratincola (ex Vanwonterghem et al. 2016)</taxon>
    </lineage>
</organism>
<feature type="active site" evidence="8">
    <location>
        <position position="348"/>
    </location>
</feature>
<dbReference type="PANTHER" id="PTHR43418:SF7">
    <property type="entry name" value="CARBAMOYL-PHOSPHATE SYNTHASE SMALL CHAIN"/>
    <property type="match status" value="1"/>
</dbReference>
<dbReference type="EMBL" id="RXGA01000003">
    <property type="protein sequence ID" value="RWX73418.1"/>
    <property type="molecule type" value="Genomic_DNA"/>
</dbReference>
<feature type="binding site" evidence="8">
    <location>
        <position position="237"/>
    </location>
    <ligand>
        <name>L-glutamine</name>
        <dbReference type="ChEBI" id="CHEBI:58359"/>
    </ligand>
</feature>
<dbReference type="GO" id="GO:0004088">
    <property type="term" value="F:carbamoyl-phosphate synthase (glutamine-hydrolyzing) activity"/>
    <property type="evidence" value="ECO:0007669"/>
    <property type="project" value="UniProtKB-UniRule"/>
</dbReference>
<evidence type="ECO:0000256" key="5">
    <source>
        <dbReference type="ARBA" id="ARBA00022840"/>
    </source>
</evidence>
<comment type="catalytic activity">
    <reaction evidence="8">
        <text>L-glutamine + H2O = L-glutamate + NH4(+)</text>
        <dbReference type="Rhea" id="RHEA:15889"/>
        <dbReference type="ChEBI" id="CHEBI:15377"/>
        <dbReference type="ChEBI" id="CHEBI:28938"/>
        <dbReference type="ChEBI" id="CHEBI:29985"/>
        <dbReference type="ChEBI" id="CHEBI:58359"/>
    </reaction>
</comment>
<dbReference type="GO" id="GO:0006526">
    <property type="term" value="P:L-arginine biosynthetic process"/>
    <property type="evidence" value="ECO:0007669"/>
    <property type="project" value="UniProtKB-UniRule"/>
</dbReference>
<evidence type="ECO:0000313" key="11">
    <source>
        <dbReference type="Proteomes" id="UP000288215"/>
    </source>
</evidence>
<dbReference type="Proteomes" id="UP000288215">
    <property type="component" value="Unassembled WGS sequence"/>
</dbReference>
<dbReference type="InterPro" id="IPR006274">
    <property type="entry name" value="CarbamoylP_synth_ssu"/>
</dbReference>
<evidence type="ECO:0000256" key="4">
    <source>
        <dbReference type="ARBA" id="ARBA00022741"/>
    </source>
</evidence>
<dbReference type="EC" id="6.3.5.5" evidence="8"/>
<keyword evidence="5 8" id="KW-0067">ATP-binding</keyword>
<comment type="caution">
    <text evidence="10">The sequence shown here is derived from an EMBL/GenBank/DDBJ whole genome shotgun (WGS) entry which is preliminary data.</text>
</comment>
<dbReference type="GO" id="GO:0044205">
    <property type="term" value="P:'de novo' UMP biosynthetic process"/>
    <property type="evidence" value="ECO:0007669"/>
    <property type="project" value="UniProtKB-UniRule"/>
</dbReference>
<keyword evidence="3 8" id="KW-0436">Ligase</keyword>
<name>A0A3S3VFG4_METS7</name>
<dbReference type="HAMAP" id="MF_01209">
    <property type="entry name" value="CPSase_S_chain"/>
    <property type="match status" value="1"/>
</dbReference>